<proteinExistence type="predicted"/>
<comment type="caution">
    <text evidence="3">The sequence shown here is derived from an EMBL/GenBank/DDBJ whole genome shotgun (WGS) entry which is preliminary data.</text>
</comment>
<name>A0ABT3GTM9_9RHOB</name>
<evidence type="ECO:0000313" key="4">
    <source>
        <dbReference type="Proteomes" id="UP001208938"/>
    </source>
</evidence>
<dbReference type="Gene3D" id="3.40.50.1110">
    <property type="entry name" value="SGNH hydrolase"/>
    <property type="match status" value="1"/>
</dbReference>
<dbReference type="InterPro" id="IPR013830">
    <property type="entry name" value="SGNH_hydro"/>
</dbReference>
<feature type="region of interest" description="Disordered" evidence="1">
    <location>
        <begin position="1"/>
        <end position="21"/>
    </location>
</feature>
<dbReference type="SUPFAM" id="SSF52266">
    <property type="entry name" value="SGNH hydrolase"/>
    <property type="match status" value="1"/>
</dbReference>
<evidence type="ECO:0000256" key="1">
    <source>
        <dbReference type="SAM" id="MobiDB-lite"/>
    </source>
</evidence>
<evidence type="ECO:0000313" key="3">
    <source>
        <dbReference type="EMBL" id="MCW1930877.1"/>
    </source>
</evidence>
<dbReference type="Pfam" id="PF13472">
    <property type="entry name" value="Lipase_GDSL_2"/>
    <property type="match status" value="1"/>
</dbReference>
<organism evidence="3 4">
    <name type="scientific">Pararhodobacter zhoushanensis</name>
    <dbReference type="NCBI Taxonomy" id="2479545"/>
    <lineage>
        <taxon>Bacteria</taxon>
        <taxon>Pseudomonadati</taxon>
        <taxon>Pseudomonadota</taxon>
        <taxon>Alphaproteobacteria</taxon>
        <taxon>Rhodobacterales</taxon>
        <taxon>Paracoccaceae</taxon>
        <taxon>Pararhodobacter</taxon>
    </lineage>
</organism>
<reference evidence="3 4" key="1">
    <citation type="submission" date="2022-10" db="EMBL/GenBank/DDBJ databases">
        <title>Pararhodobacter sp. nov., isolated from marine algae.</title>
        <authorList>
            <person name="Choi B.J."/>
            <person name="Kim J.M."/>
            <person name="Lee J.K."/>
            <person name="Choi D.G."/>
            <person name="Jeon C.O."/>
        </authorList>
    </citation>
    <scope>NUCLEOTIDE SEQUENCE [LARGE SCALE GENOMIC DNA]</scope>
    <source>
        <strain evidence="3 4">ZQ420</strain>
    </source>
</reference>
<dbReference type="Proteomes" id="UP001208938">
    <property type="component" value="Unassembled WGS sequence"/>
</dbReference>
<dbReference type="RefSeq" id="WP_264504045.1">
    <property type="nucleotide sequence ID" value="NZ_JAPDFL010000001.1"/>
</dbReference>
<sequence length="207" mass="22039">MHTLLTFGDSNTHGTPPLQRRGVYERYPPDIRWPKRAAATLGWSLVEEGLPGRTAQFDDPVMGGIMNGWPALYQALRSHGPIDALTIMLGTNDVKTRFGATPEQIAGGIAALLDLALGDELQTRHGGFRVLLIAPPPVAESGILAADFWGGAAKSRALAPLLADLARSRDTLFLDAGTHIETSPLDGVHLTPDAHATLAQAVAHALY</sequence>
<dbReference type="InterPro" id="IPR036514">
    <property type="entry name" value="SGNH_hydro_sf"/>
</dbReference>
<keyword evidence="4" id="KW-1185">Reference proteome</keyword>
<gene>
    <name evidence="3" type="ORF">OKW52_00970</name>
</gene>
<evidence type="ECO:0000259" key="2">
    <source>
        <dbReference type="Pfam" id="PF13472"/>
    </source>
</evidence>
<accession>A0ABT3GTM9</accession>
<protein>
    <submittedName>
        <fullName evidence="3">GDSL-type esterase/lipase family protein</fullName>
    </submittedName>
</protein>
<feature type="domain" description="SGNH hydrolase-type esterase" evidence="2">
    <location>
        <begin position="7"/>
        <end position="196"/>
    </location>
</feature>
<dbReference type="EMBL" id="JAPDFL010000001">
    <property type="protein sequence ID" value="MCW1930877.1"/>
    <property type="molecule type" value="Genomic_DNA"/>
</dbReference>